<dbReference type="InterPro" id="IPR000286">
    <property type="entry name" value="HDACs"/>
</dbReference>
<dbReference type="EMBL" id="CP119391">
    <property type="protein sequence ID" value="WNK21047.1"/>
    <property type="molecule type" value="Genomic_DNA"/>
</dbReference>
<evidence type="ECO:0000259" key="2">
    <source>
        <dbReference type="Pfam" id="PF00850"/>
    </source>
</evidence>
<evidence type="ECO:0000313" key="4">
    <source>
        <dbReference type="Proteomes" id="UP001301869"/>
    </source>
</evidence>
<evidence type="ECO:0000256" key="1">
    <source>
        <dbReference type="ARBA" id="ARBA00005947"/>
    </source>
</evidence>
<dbReference type="RefSeq" id="WP_311884968.1">
    <property type="nucleotide sequence ID" value="NZ_CP119391.1"/>
</dbReference>
<organism evidence="3 4">
    <name type="scientific">Halomonas piscis</name>
    <dbReference type="NCBI Taxonomy" id="3031727"/>
    <lineage>
        <taxon>Bacteria</taxon>
        <taxon>Pseudomonadati</taxon>
        <taxon>Pseudomonadota</taxon>
        <taxon>Gammaproteobacteria</taxon>
        <taxon>Oceanospirillales</taxon>
        <taxon>Halomonadaceae</taxon>
        <taxon>Halomonas</taxon>
    </lineage>
</organism>
<dbReference type="Proteomes" id="UP001301869">
    <property type="component" value="Chromosome"/>
</dbReference>
<feature type="domain" description="Histone deacetylase" evidence="2">
    <location>
        <begin position="35"/>
        <end position="320"/>
    </location>
</feature>
<dbReference type="PANTHER" id="PTHR10625:SF31">
    <property type="entry name" value="HISTONE DEACETYLASE DOMAIN-CONTAINING PROTEIN"/>
    <property type="match status" value="1"/>
</dbReference>
<dbReference type="InterPro" id="IPR037138">
    <property type="entry name" value="His_deacetylse_dom_sf"/>
</dbReference>
<dbReference type="SUPFAM" id="SSF52768">
    <property type="entry name" value="Arginase/deacetylase"/>
    <property type="match status" value="1"/>
</dbReference>
<dbReference type="PANTHER" id="PTHR10625">
    <property type="entry name" value="HISTONE DEACETYLASE HDAC1-RELATED"/>
    <property type="match status" value="1"/>
</dbReference>
<dbReference type="Pfam" id="PF00850">
    <property type="entry name" value="Hist_deacetyl"/>
    <property type="match status" value="1"/>
</dbReference>
<accession>A0ABY9Z1P3</accession>
<dbReference type="Gene3D" id="3.40.800.20">
    <property type="entry name" value="Histone deacetylase domain"/>
    <property type="match status" value="1"/>
</dbReference>
<reference evidence="3 4" key="1">
    <citation type="submission" date="2023-03" db="EMBL/GenBank/DDBJ databases">
        <title>Halomonas sp. nov., isolated from Korean tranditional fermented seafood 'Jeotgal'.</title>
        <authorList>
            <person name="Kim B."/>
            <person name="Shin N.-R."/>
        </authorList>
    </citation>
    <scope>NUCLEOTIDE SEQUENCE [LARGE SCALE GENOMIC DNA]</scope>
    <source>
        <strain evidence="3 4">SG2L-4</strain>
    </source>
</reference>
<gene>
    <name evidence="3" type="ORF">P1P91_05050</name>
</gene>
<keyword evidence="4" id="KW-1185">Reference proteome</keyword>
<sequence>MNTGIVLQEDYFWYDSLGQPFPPFKAEPGANYDSPEVKKRFYNLLRQCKIVDSLENLFPSEINDEDILRVHSARYLEMLKQENEKKSAYAGPGAVFAGGDFSIARLSSGGTVEAVKNVLENRVSNAFALVRPPGHHAETDRGAGFCVLNNVAIAARYAQAVSGIDKVAIIDWDVHHGNGAQEIFWEDASVLTISLHQDYYFLEENVGTSEYSGEGKGSGYNINVPLPPGSGNGVYSAAIEQVVEPAVRNFEPDLIIVASGLDAGCYDPLGRMALTPSGFKSMTEKVRQLAEEVCNGRLVLSQEGGYDAASTPYMGLAVVEGLSGMDMQISTPFELFGTTMRYTNDVFEHHQAVLNEAAKKAKKIKA</sequence>
<comment type="similarity">
    <text evidence="1">Belongs to the histone deacetylase family.</text>
</comment>
<name>A0ABY9Z1P3_9GAMM</name>
<dbReference type="InterPro" id="IPR023801">
    <property type="entry name" value="His_deacetylse_dom"/>
</dbReference>
<dbReference type="InterPro" id="IPR023696">
    <property type="entry name" value="Ureohydrolase_dom_sf"/>
</dbReference>
<evidence type="ECO:0000313" key="3">
    <source>
        <dbReference type="EMBL" id="WNK21047.1"/>
    </source>
</evidence>
<dbReference type="PRINTS" id="PR01270">
    <property type="entry name" value="HDASUPER"/>
</dbReference>
<protein>
    <submittedName>
        <fullName evidence="3">Class II histone deacetylase</fullName>
    </submittedName>
</protein>
<dbReference type="CDD" id="cd09996">
    <property type="entry name" value="HDAC_classII_1"/>
    <property type="match status" value="1"/>
</dbReference>
<proteinExistence type="inferred from homology"/>